<evidence type="ECO:0000313" key="3">
    <source>
        <dbReference type="Proteomes" id="UP000027986"/>
    </source>
</evidence>
<dbReference type="HOGENOM" id="CLU_1755863_0_0_11"/>
<feature type="transmembrane region" description="Helical" evidence="1">
    <location>
        <begin position="124"/>
        <end position="143"/>
    </location>
</feature>
<feature type="transmembrane region" description="Helical" evidence="1">
    <location>
        <begin position="46"/>
        <end position="65"/>
    </location>
</feature>
<proteinExistence type="predicted"/>
<keyword evidence="1" id="KW-0812">Transmembrane</keyword>
<dbReference type="AlphaFoldDB" id="A0A075JH53"/>
<dbReference type="KEGG" id="dni:HX89_12040"/>
<keyword evidence="1" id="KW-0472">Membrane</keyword>
<organism evidence="2 3">
    <name type="scientific">Dermacoccus nishinomiyaensis</name>
    <dbReference type="NCBI Taxonomy" id="1274"/>
    <lineage>
        <taxon>Bacteria</taxon>
        <taxon>Bacillati</taxon>
        <taxon>Actinomycetota</taxon>
        <taxon>Actinomycetes</taxon>
        <taxon>Micrococcales</taxon>
        <taxon>Dermacoccaceae</taxon>
        <taxon>Dermacoccus</taxon>
    </lineage>
</organism>
<protein>
    <submittedName>
        <fullName evidence="2">Uncharacterized protein</fullName>
    </submittedName>
</protein>
<evidence type="ECO:0000256" key="1">
    <source>
        <dbReference type="SAM" id="Phobius"/>
    </source>
</evidence>
<keyword evidence="3" id="KW-1185">Reference proteome</keyword>
<sequence length="148" mass="15140">MLLLLVVAAAALVLLTRRSVRTSVVTWMATRLGPDARSGRRAALLWHGSAFLAAVATLTGAWFGVRAGGAARWVGDAAAIAVVLGYLPFTSLGAPKMTRWQKSFGQHLAEAGAARSAATACADVARVFSVVGVLVALAALVVVSGRGA</sequence>
<dbReference type="Proteomes" id="UP000027986">
    <property type="component" value="Chromosome"/>
</dbReference>
<dbReference type="EMBL" id="CP008889">
    <property type="protein sequence ID" value="AIF41541.1"/>
    <property type="molecule type" value="Genomic_DNA"/>
</dbReference>
<feature type="transmembrane region" description="Helical" evidence="1">
    <location>
        <begin position="77"/>
        <end position="94"/>
    </location>
</feature>
<keyword evidence="1" id="KW-1133">Transmembrane helix</keyword>
<gene>
    <name evidence="2" type="ORF">HX89_12040</name>
</gene>
<accession>A0A075JH53</accession>
<evidence type="ECO:0000313" key="2">
    <source>
        <dbReference type="EMBL" id="AIF41541.1"/>
    </source>
</evidence>
<name>A0A075JH53_9MICO</name>
<reference evidence="2 3" key="1">
    <citation type="submission" date="2014-07" db="EMBL/GenBank/DDBJ databases">
        <title>Genome Sequencing of Dermacoccus nishinomiyaensis.</title>
        <authorList>
            <person name="Hong K.W."/>
            <person name="Chan K.G."/>
        </authorList>
    </citation>
    <scope>NUCLEOTIDE SEQUENCE [LARGE SCALE GENOMIC DNA]</scope>
    <source>
        <strain evidence="2 3">M25</strain>
    </source>
</reference>